<gene>
    <name evidence="8" type="ORF">EQZ20_07890</name>
</gene>
<dbReference type="PRINTS" id="PR00723">
    <property type="entry name" value="SUBTILISIN"/>
</dbReference>
<dbReference type="InterPro" id="IPR036852">
    <property type="entry name" value="Peptidase_S8/S53_dom_sf"/>
</dbReference>
<evidence type="ECO:0000313" key="9">
    <source>
        <dbReference type="Proteomes" id="UP000288675"/>
    </source>
</evidence>
<dbReference type="PROSITE" id="PS00136">
    <property type="entry name" value="SUBTILASE_ASP"/>
    <property type="match status" value="1"/>
</dbReference>
<dbReference type="Pfam" id="PF00082">
    <property type="entry name" value="Peptidase_S8"/>
    <property type="match status" value="1"/>
</dbReference>
<feature type="active site" description="Charge relay system" evidence="5">
    <location>
        <position position="48"/>
    </location>
</feature>
<dbReference type="InterPro" id="IPR023827">
    <property type="entry name" value="Peptidase_S8_Asp-AS"/>
</dbReference>
<evidence type="ECO:0000256" key="5">
    <source>
        <dbReference type="PROSITE-ProRule" id="PRU01240"/>
    </source>
</evidence>
<dbReference type="InterPro" id="IPR015500">
    <property type="entry name" value="Peptidase_S8_subtilisin-rel"/>
</dbReference>
<keyword evidence="3 5" id="KW-0378">Hydrolase</keyword>
<dbReference type="EMBL" id="CP035232">
    <property type="protein sequence ID" value="QAT64828.1"/>
    <property type="molecule type" value="Genomic_DNA"/>
</dbReference>
<dbReference type="GO" id="GO:0004252">
    <property type="term" value="F:serine-type endopeptidase activity"/>
    <property type="evidence" value="ECO:0007669"/>
    <property type="project" value="UniProtKB-UniRule"/>
</dbReference>
<organism evidence="8 9">
    <name type="scientific">Bacillus glycinifermentans</name>
    <dbReference type="NCBI Taxonomy" id="1664069"/>
    <lineage>
        <taxon>Bacteria</taxon>
        <taxon>Bacillati</taxon>
        <taxon>Bacillota</taxon>
        <taxon>Bacilli</taxon>
        <taxon>Bacillales</taxon>
        <taxon>Bacillaceae</taxon>
        <taxon>Bacillus</taxon>
    </lineage>
</organism>
<proteinExistence type="inferred from homology"/>
<comment type="similarity">
    <text evidence="1 5 6">Belongs to the peptidase S8 family.</text>
</comment>
<dbReference type="InterPro" id="IPR051048">
    <property type="entry name" value="Peptidase_S8/S53_subtilisin"/>
</dbReference>
<dbReference type="PANTHER" id="PTHR43399:SF4">
    <property type="entry name" value="CELL WALL-ASSOCIATED PROTEASE"/>
    <property type="match status" value="1"/>
</dbReference>
<dbReference type="AlphaFoldDB" id="A0AAJ4D1W5"/>
<protein>
    <submittedName>
        <fullName evidence="8">Serine protease</fullName>
    </submittedName>
</protein>
<feature type="domain" description="Peptidase S8/S53" evidence="7">
    <location>
        <begin position="39"/>
        <end position="282"/>
    </location>
</feature>
<evidence type="ECO:0000313" key="8">
    <source>
        <dbReference type="EMBL" id="QAT64828.1"/>
    </source>
</evidence>
<dbReference type="Proteomes" id="UP000288675">
    <property type="component" value="Chromosome"/>
</dbReference>
<dbReference type="CDD" id="cd07477">
    <property type="entry name" value="Peptidases_S8_Subtilisin_subset"/>
    <property type="match status" value="1"/>
</dbReference>
<evidence type="ECO:0000259" key="7">
    <source>
        <dbReference type="Pfam" id="PF00082"/>
    </source>
</evidence>
<dbReference type="InterPro" id="IPR023828">
    <property type="entry name" value="Peptidase_S8_Ser-AS"/>
</dbReference>
<dbReference type="PROSITE" id="PS00137">
    <property type="entry name" value="SUBTILASE_HIS"/>
    <property type="match status" value="1"/>
</dbReference>
<evidence type="ECO:0000256" key="3">
    <source>
        <dbReference type="ARBA" id="ARBA00022801"/>
    </source>
</evidence>
<feature type="active site" description="Charge relay system" evidence="5">
    <location>
        <position position="244"/>
    </location>
</feature>
<dbReference type="SUPFAM" id="SSF52743">
    <property type="entry name" value="Subtilisin-like"/>
    <property type="match status" value="1"/>
</dbReference>
<accession>A0AAJ4D1W5</accession>
<dbReference type="InterPro" id="IPR022398">
    <property type="entry name" value="Peptidase_S8_His-AS"/>
</dbReference>
<name>A0AAJ4D1W5_9BACI</name>
<keyword evidence="4 5" id="KW-0720">Serine protease</keyword>
<dbReference type="KEGG" id="bgy:BGLY_1417"/>
<keyword evidence="2 5" id="KW-0645">Protease</keyword>
<dbReference type="GeneID" id="82852598"/>
<dbReference type="InterPro" id="IPR034202">
    <property type="entry name" value="Subtilisin_Carlsberg-like"/>
</dbReference>
<sequence length="317" mass="33984">MQMRLIPYVTDEKFMDVNELPEGIDAIKAPELWSQGFKGKDVTVAVLDTGCDVNHPDLADRIIGGKNFTDDDDGQEDQISDYNGHGTHVAGTIAANDKNGGISGVAPEANLLIVKVLGGEDGSGQYEWIINGINYAVEQKADIISMSLGGPSDEPELKEAIQNAVKSGVLVVCAAGNEGDGDDRTEEYSYPAAYNEVIAVGSVSLTRESSEFSNANKEIDLVAPGEEILSTLPDGQYGKLTGTSMATPHVSGALALIKSFEEDAFKRELTEPELYAQLIRRTLPLDYSKALIGNGFLYLSAPEILAERAGEKRLLSL</sequence>
<dbReference type="PROSITE" id="PS51892">
    <property type="entry name" value="SUBTILASE"/>
    <property type="match status" value="1"/>
</dbReference>
<dbReference type="GO" id="GO:0006508">
    <property type="term" value="P:proteolysis"/>
    <property type="evidence" value="ECO:0007669"/>
    <property type="project" value="UniProtKB-KW"/>
</dbReference>
<dbReference type="InterPro" id="IPR000209">
    <property type="entry name" value="Peptidase_S8/S53_dom"/>
</dbReference>
<dbReference type="RefSeq" id="WP_046132395.1">
    <property type="nucleotide sequence ID" value="NZ_CP035232.1"/>
</dbReference>
<dbReference type="Gene3D" id="3.40.50.200">
    <property type="entry name" value="Peptidase S8/S53 domain"/>
    <property type="match status" value="1"/>
</dbReference>
<reference evidence="8 9" key="1">
    <citation type="submission" date="2019-01" db="EMBL/GenBank/DDBJ databases">
        <title>Genome sequence of Bacillus glycinifermentans SRCM103574.</title>
        <authorList>
            <person name="Kong H.-J."/>
            <person name="Jeong S.-Y."/>
            <person name="Jeong D.-Y."/>
        </authorList>
    </citation>
    <scope>NUCLEOTIDE SEQUENCE [LARGE SCALE GENOMIC DNA]</scope>
    <source>
        <strain evidence="8 9">SRCM103574</strain>
    </source>
</reference>
<evidence type="ECO:0000256" key="2">
    <source>
        <dbReference type="ARBA" id="ARBA00022670"/>
    </source>
</evidence>
<feature type="active site" description="Charge relay system" evidence="5">
    <location>
        <position position="85"/>
    </location>
</feature>
<evidence type="ECO:0000256" key="6">
    <source>
        <dbReference type="RuleBase" id="RU003355"/>
    </source>
</evidence>
<dbReference type="PANTHER" id="PTHR43399">
    <property type="entry name" value="SUBTILISIN-RELATED"/>
    <property type="match status" value="1"/>
</dbReference>
<evidence type="ECO:0000256" key="4">
    <source>
        <dbReference type="ARBA" id="ARBA00022825"/>
    </source>
</evidence>
<dbReference type="PROSITE" id="PS00138">
    <property type="entry name" value="SUBTILASE_SER"/>
    <property type="match status" value="1"/>
</dbReference>
<evidence type="ECO:0000256" key="1">
    <source>
        <dbReference type="ARBA" id="ARBA00011073"/>
    </source>
</evidence>